<reference evidence="1 2" key="1">
    <citation type="submission" date="2021-06" db="EMBL/GenBank/DDBJ databases">
        <title>Caerostris extrusa draft genome.</title>
        <authorList>
            <person name="Kono N."/>
            <person name="Arakawa K."/>
        </authorList>
    </citation>
    <scope>NUCLEOTIDE SEQUENCE [LARGE SCALE GENOMIC DNA]</scope>
</reference>
<feature type="non-terminal residue" evidence="1">
    <location>
        <position position="46"/>
    </location>
</feature>
<keyword evidence="2" id="KW-1185">Reference proteome</keyword>
<organism evidence="1 2">
    <name type="scientific">Caerostris extrusa</name>
    <name type="common">Bark spider</name>
    <name type="synonym">Caerostris bankana</name>
    <dbReference type="NCBI Taxonomy" id="172846"/>
    <lineage>
        <taxon>Eukaryota</taxon>
        <taxon>Metazoa</taxon>
        <taxon>Ecdysozoa</taxon>
        <taxon>Arthropoda</taxon>
        <taxon>Chelicerata</taxon>
        <taxon>Arachnida</taxon>
        <taxon>Araneae</taxon>
        <taxon>Araneomorphae</taxon>
        <taxon>Entelegynae</taxon>
        <taxon>Araneoidea</taxon>
        <taxon>Araneidae</taxon>
        <taxon>Caerostris</taxon>
    </lineage>
</organism>
<evidence type="ECO:0000313" key="1">
    <source>
        <dbReference type="EMBL" id="GIY71000.1"/>
    </source>
</evidence>
<comment type="caution">
    <text evidence="1">The sequence shown here is derived from an EMBL/GenBank/DDBJ whole genome shotgun (WGS) entry which is preliminary data.</text>
</comment>
<dbReference type="EMBL" id="BPLR01014740">
    <property type="protein sequence ID" value="GIY71000.1"/>
    <property type="molecule type" value="Genomic_DNA"/>
</dbReference>
<gene>
    <name evidence="1" type="ORF">CEXT_93341</name>
</gene>
<dbReference type="Proteomes" id="UP001054945">
    <property type="component" value="Unassembled WGS sequence"/>
</dbReference>
<evidence type="ECO:0000313" key="2">
    <source>
        <dbReference type="Proteomes" id="UP001054945"/>
    </source>
</evidence>
<accession>A0AAV4VM56</accession>
<dbReference type="AlphaFoldDB" id="A0AAV4VM56"/>
<sequence>MRNSPGVRYYDGARMTMYGMLMALLFGAGRQRASFGEEHQNERGQM</sequence>
<name>A0AAV4VM56_CAEEX</name>
<protein>
    <submittedName>
        <fullName evidence="1">Uncharacterized protein</fullName>
    </submittedName>
</protein>
<proteinExistence type="predicted"/>